<evidence type="ECO:0000313" key="2">
    <source>
        <dbReference type="Proteomes" id="UP000076925"/>
    </source>
</evidence>
<dbReference type="EMBL" id="ANNX02000012">
    <property type="protein sequence ID" value="KYC44071.1"/>
    <property type="molecule type" value="Genomic_DNA"/>
</dbReference>
<comment type="caution">
    <text evidence="1">The sequence shown here is derived from an EMBL/GenBank/DDBJ whole genome shotgun (WGS) entry which is preliminary data.</text>
</comment>
<keyword evidence="2" id="KW-1185">Reference proteome</keyword>
<accession>A0A139XHB3</accession>
<gene>
    <name evidence="1" type="ORF">WA1_02710</name>
</gene>
<dbReference type="AlphaFoldDB" id="A0A139XHB3"/>
<dbReference type="Proteomes" id="UP000076925">
    <property type="component" value="Unassembled WGS sequence"/>
</dbReference>
<dbReference type="RefSeq" id="WP_017741371.1">
    <property type="nucleotide sequence ID" value="NZ_KQ976354.1"/>
</dbReference>
<protein>
    <submittedName>
        <fullName evidence="1">Uncharacterized protein</fullName>
    </submittedName>
</protein>
<proteinExistence type="predicted"/>
<evidence type="ECO:0000313" key="1">
    <source>
        <dbReference type="EMBL" id="KYC44071.1"/>
    </source>
</evidence>
<sequence length="59" mass="6787">MPNYSNQTPNWQPLSRLPLIAQMIDEGLAQALAQYQNLQQAQNPSSDIRYWITKPLNES</sequence>
<name>A0A139XHB3_9CYAN</name>
<reference evidence="1 2" key="1">
    <citation type="journal article" date="2013" name="Genome Biol. Evol.">
        <title>Genomes of Stigonematalean cyanobacteria (subsection V) and the evolution of oxygenic photosynthesis from prokaryotes to plastids.</title>
        <authorList>
            <person name="Dagan T."/>
            <person name="Roettger M."/>
            <person name="Stucken K."/>
            <person name="Landan G."/>
            <person name="Koch R."/>
            <person name="Major P."/>
            <person name="Gould S.B."/>
            <person name="Goremykin V.V."/>
            <person name="Rippka R."/>
            <person name="Tandeau de Marsac N."/>
            <person name="Gugger M."/>
            <person name="Lockhart P.J."/>
            <person name="Allen J.F."/>
            <person name="Brune I."/>
            <person name="Maus I."/>
            <person name="Puhler A."/>
            <person name="Martin W.F."/>
        </authorList>
    </citation>
    <scope>NUCLEOTIDE SEQUENCE [LARGE SCALE GENOMIC DNA]</scope>
    <source>
        <strain evidence="1 2">PCC 7110</strain>
    </source>
</reference>
<organism evidence="1 2">
    <name type="scientific">Scytonema hofmannii PCC 7110</name>
    <dbReference type="NCBI Taxonomy" id="128403"/>
    <lineage>
        <taxon>Bacteria</taxon>
        <taxon>Bacillati</taxon>
        <taxon>Cyanobacteriota</taxon>
        <taxon>Cyanophyceae</taxon>
        <taxon>Nostocales</taxon>
        <taxon>Scytonemataceae</taxon>
        <taxon>Scytonema</taxon>
    </lineage>
</organism>